<dbReference type="Proteomes" id="UP000198723">
    <property type="component" value="Unassembled WGS sequence"/>
</dbReference>
<dbReference type="STRING" id="1138170.GA0061105_116103"/>
<sequence>MDFPSLALDAAIELDKLEKRQPADLATIQRFGHYLEAPPSGGRPVSLFALSENPVNVEILNSAIFHTEGASLSNFNDLEQWVRDLVAQAKAIAAGESTGSEEIGSLKRFCLSLHQVLLEELTPAPDDEWMPAYDERVA</sequence>
<dbReference type="EMBL" id="FMAJ01000016">
    <property type="protein sequence ID" value="SCB61298.1"/>
    <property type="molecule type" value="Genomic_DNA"/>
</dbReference>
<dbReference type="RefSeq" id="WP_016737370.1">
    <property type="nucleotide sequence ID" value="NZ_FMAJ01000016.1"/>
</dbReference>
<accession>A0A1C3Y9Z6</accession>
<dbReference type="GeneID" id="45960358"/>
<dbReference type="AlphaFoldDB" id="A0A1C3Y9Z6"/>
<evidence type="ECO:0000313" key="2">
    <source>
        <dbReference type="Proteomes" id="UP000198723"/>
    </source>
</evidence>
<organism evidence="1 2">
    <name type="scientific">Rhizobium aethiopicum</name>
    <dbReference type="NCBI Taxonomy" id="1138170"/>
    <lineage>
        <taxon>Bacteria</taxon>
        <taxon>Pseudomonadati</taxon>
        <taxon>Pseudomonadota</taxon>
        <taxon>Alphaproteobacteria</taxon>
        <taxon>Hyphomicrobiales</taxon>
        <taxon>Rhizobiaceae</taxon>
        <taxon>Rhizobium/Agrobacterium group</taxon>
        <taxon>Rhizobium</taxon>
    </lineage>
</organism>
<evidence type="ECO:0000313" key="1">
    <source>
        <dbReference type="EMBL" id="SCB61298.1"/>
    </source>
</evidence>
<gene>
    <name evidence="1" type="ORF">GA0061105_116103</name>
</gene>
<proteinExistence type="predicted"/>
<name>A0A1C3Y9Z6_9HYPH</name>
<protein>
    <submittedName>
        <fullName evidence="1">Uncharacterized protein</fullName>
    </submittedName>
</protein>
<reference evidence="1 2" key="1">
    <citation type="submission" date="2016-08" db="EMBL/GenBank/DDBJ databases">
        <authorList>
            <person name="Seilhamer J.J."/>
        </authorList>
    </citation>
    <scope>NUCLEOTIDE SEQUENCE [LARGE SCALE GENOMIC DNA]</scope>
    <source>
        <strain evidence="1 2">HBR26</strain>
    </source>
</reference>